<dbReference type="Pfam" id="PF01926">
    <property type="entry name" value="MMR_HSR1"/>
    <property type="match status" value="1"/>
</dbReference>
<evidence type="ECO:0000256" key="1">
    <source>
        <dbReference type="ARBA" id="ARBA00014898"/>
    </source>
</evidence>
<dbReference type="FunFam" id="3.40.50.300:FF:000590">
    <property type="entry name" value="Ribosome biogenesis GTPase A"/>
    <property type="match status" value="1"/>
</dbReference>
<feature type="binding site" evidence="5">
    <location>
        <begin position="86"/>
        <end position="87"/>
    </location>
    <ligand>
        <name>GTP</name>
        <dbReference type="ChEBI" id="CHEBI:37565"/>
    </ligand>
</feature>
<evidence type="ECO:0000256" key="3">
    <source>
        <dbReference type="ARBA" id="ARBA00023134"/>
    </source>
</evidence>
<dbReference type="AlphaFoldDB" id="A0A9D2PA65"/>
<dbReference type="PANTHER" id="PTHR45782">
    <property type="entry name" value="MITOCHONDRIAL RIBOSOME-ASSOCIATED GTPASE 1"/>
    <property type="match status" value="1"/>
</dbReference>
<accession>A0A9D2PA65</accession>
<dbReference type="InterPro" id="IPR016478">
    <property type="entry name" value="GTPase_MTG1"/>
</dbReference>
<comment type="function">
    <text evidence="4">Required for a late step of 50S ribosomal subunit assembly. Has GTPase activity.</text>
</comment>
<dbReference type="GO" id="GO:0005525">
    <property type="term" value="F:GTP binding"/>
    <property type="evidence" value="ECO:0007669"/>
    <property type="project" value="UniProtKB-KW"/>
</dbReference>
<dbReference type="CDD" id="cd01856">
    <property type="entry name" value="YlqF"/>
    <property type="match status" value="1"/>
</dbReference>
<feature type="binding site" evidence="5">
    <location>
        <begin position="130"/>
        <end position="135"/>
    </location>
    <ligand>
        <name>GTP</name>
        <dbReference type="ChEBI" id="CHEBI:37565"/>
    </ligand>
</feature>
<name>A0A9D2PA65_9FIRM</name>
<feature type="domain" description="CP-type G" evidence="6">
    <location>
        <begin position="10"/>
        <end position="178"/>
    </location>
</feature>
<evidence type="ECO:0000256" key="5">
    <source>
        <dbReference type="PIRSR" id="PIRSR006230-1"/>
    </source>
</evidence>
<comment type="similarity">
    <text evidence="4">Belongs to the TRAFAC class YlqF/YawG GTPase family. MTG1 subfamily.</text>
</comment>
<dbReference type="PANTHER" id="PTHR45782:SF4">
    <property type="entry name" value="MITOCHONDRIAL RIBOSOME-ASSOCIATED GTPASE 1"/>
    <property type="match status" value="1"/>
</dbReference>
<dbReference type="GO" id="GO:0003924">
    <property type="term" value="F:GTPase activity"/>
    <property type="evidence" value="ECO:0007669"/>
    <property type="project" value="TreeGrafter"/>
</dbReference>
<evidence type="ECO:0000259" key="6">
    <source>
        <dbReference type="PROSITE" id="PS51721"/>
    </source>
</evidence>
<proteinExistence type="inferred from homology"/>
<comment type="caution">
    <text evidence="7">The sequence shown here is derived from an EMBL/GenBank/DDBJ whole genome shotgun (WGS) entry which is preliminary data.</text>
</comment>
<evidence type="ECO:0000313" key="7">
    <source>
        <dbReference type="EMBL" id="HJC47012.1"/>
    </source>
</evidence>
<gene>
    <name evidence="7" type="primary">ylqF</name>
    <name evidence="7" type="ORF">IAA04_03050</name>
</gene>
<organism evidence="7 8">
    <name type="scientific">Candidatus Lachnoclostridium pullistercoris</name>
    <dbReference type="NCBI Taxonomy" id="2838632"/>
    <lineage>
        <taxon>Bacteria</taxon>
        <taxon>Bacillati</taxon>
        <taxon>Bacillota</taxon>
        <taxon>Clostridia</taxon>
        <taxon>Lachnospirales</taxon>
        <taxon>Lachnospiraceae</taxon>
    </lineage>
</organism>
<dbReference type="Proteomes" id="UP000823883">
    <property type="component" value="Unassembled WGS sequence"/>
</dbReference>
<evidence type="ECO:0000313" key="8">
    <source>
        <dbReference type="Proteomes" id="UP000823883"/>
    </source>
</evidence>
<dbReference type="GO" id="GO:0006412">
    <property type="term" value="P:translation"/>
    <property type="evidence" value="ECO:0007669"/>
    <property type="project" value="TreeGrafter"/>
</dbReference>
<protein>
    <recommendedName>
        <fullName evidence="1 4">Ribosome biogenesis GTPase A</fullName>
    </recommendedName>
</protein>
<evidence type="ECO:0000256" key="4">
    <source>
        <dbReference type="PIRNR" id="PIRNR006230"/>
    </source>
</evidence>
<reference evidence="7" key="2">
    <citation type="submission" date="2021-04" db="EMBL/GenBank/DDBJ databases">
        <authorList>
            <person name="Gilroy R."/>
        </authorList>
    </citation>
    <scope>NUCLEOTIDE SEQUENCE</scope>
    <source>
        <strain evidence="7">CHK183-5548</strain>
    </source>
</reference>
<dbReference type="InterPro" id="IPR027417">
    <property type="entry name" value="P-loop_NTPase"/>
</dbReference>
<dbReference type="InterPro" id="IPR030378">
    <property type="entry name" value="G_CP_dom"/>
</dbReference>
<dbReference type="GO" id="GO:0005737">
    <property type="term" value="C:cytoplasm"/>
    <property type="evidence" value="ECO:0007669"/>
    <property type="project" value="UniProtKB-SubCell"/>
</dbReference>
<reference evidence="7" key="1">
    <citation type="journal article" date="2021" name="PeerJ">
        <title>Extensive microbial diversity within the chicken gut microbiome revealed by metagenomics and culture.</title>
        <authorList>
            <person name="Gilroy R."/>
            <person name="Ravi A."/>
            <person name="Getino M."/>
            <person name="Pursley I."/>
            <person name="Horton D.L."/>
            <person name="Alikhan N.F."/>
            <person name="Baker D."/>
            <person name="Gharbi K."/>
            <person name="Hall N."/>
            <person name="Watson M."/>
            <person name="Adriaenssens E.M."/>
            <person name="Foster-Nyarko E."/>
            <person name="Jarju S."/>
            <person name="Secka A."/>
            <person name="Antonio M."/>
            <person name="Oren A."/>
            <person name="Chaudhuri R.R."/>
            <person name="La Ragione R."/>
            <person name="Hildebrand F."/>
            <person name="Pallen M.J."/>
        </authorList>
    </citation>
    <scope>NUCLEOTIDE SEQUENCE</scope>
    <source>
        <strain evidence="7">CHK183-5548</strain>
    </source>
</reference>
<dbReference type="InterPro" id="IPR019991">
    <property type="entry name" value="GTP-bd_ribosome_bgen"/>
</dbReference>
<comment type="subcellular location">
    <subcellularLocation>
        <location evidence="4">Cytoplasm</location>
    </subcellularLocation>
</comment>
<dbReference type="InterPro" id="IPR006073">
    <property type="entry name" value="GTP-bd"/>
</dbReference>
<keyword evidence="3 4" id="KW-0342">GTP-binding</keyword>
<keyword evidence="4" id="KW-0963">Cytoplasm</keyword>
<dbReference type="Gene3D" id="3.40.50.300">
    <property type="entry name" value="P-loop containing nucleotide triphosphate hydrolases"/>
    <property type="match status" value="1"/>
</dbReference>
<dbReference type="NCBIfam" id="TIGR03596">
    <property type="entry name" value="GTPase_YlqF"/>
    <property type="match status" value="1"/>
</dbReference>
<feature type="binding site" evidence="5">
    <location>
        <begin position="58"/>
        <end position="61"/>
    </location>
    <ligand>
        <name>GTP</name>
        <dbReference type="ChEBI" id="CHEBI:37565"/>
    </ligand>
</feature>
<sequence length="302" mass="33734">MNIQWYPGHMTKARRAMQEDIKLIDLIIELVDARVPLSSRNPDIDQLGKGKARLILLNKADMADERRSEAWMSWLKAQGFYVVKVNSRTGAGLKQINAAVQEACREKIERDRRRGILNRPVRAMVVGIPNVGKSTFINSFAGKACAKTGNKPGVTKGNQWIRLSRTLELLDTPGILWPRFEDQQVGLRLAFIGSINDEILQKEELAAELICFLMKSYPDALKARYGEAVREEAAPSGEPVSHPEELKRAYRVLEGIAEARGCLTKGNGRDTSKAASILLDDFRSGRLGRITLELPPEQGEEK</sequence>
<dbReference type="Gene3D" id="1.10.1580.10">
    <property type="match status" value="1"/>
</dbReference>
<dbReference type="SUPFAM" id="SSF52540">
    <property type="entry name" value="P-loop containing nucleoside triphosphate hydrolases"/>
    <property type="match status" value="1"/>
</dbReference>
<feature type="binding site" evidence="5">
    <location>
        <position position="174"/>
    </location>
    <ligand>
        <name>GTP</name>
        <dbReference type="ChEBI" id="CHEBI:37565"/>
    </ligand>
</feature>
<dbReference type="EMBL" id="DWWL01000015">
    <property type="protein sequence ID" value="HJC47012.1"/>
    <property type="molecule type" value="Genomic_DNA"/>
</dbReference>
<dbReference type="PROSITE" id="PS51721">
    <property type="entry name" value="G_CP"/>
    <property type="match status" value="1"/>
</dbReference>
<keyword evidence="2 4" id="KW-0547">Nucleotide-binding</keyword>
<evidence type="ECO:0000256" key="2">
    <source>
        <dbReference type="ARBA" id="ARBA00022741"/>
    </source>
</evidence>
<dbReference type="PIRSF" id="PIRSF006230">
    <property type="entry name" value="MG442"/>
    <property type="match status" value="1"/>
</dbReference>
<dbReference type="InterPro" id="IPR023179">
    <property type="entry name" value="GTP-bd_ortho_bundle_sf"/>
</dbReference>